<feature type="chain" id="PRO_5045570748" evidence="1">
    <location>
        <begin position="24"/>
        <end position="111"/>
    </location>
</feature>
<comment type="caution">
    <text evidence="2">The sequence shown here is derived from an EMBL/GenBank/DDBJ whole genome shotgun (WGS) entry which is preliminary data.</text>
</comment>
<protein>
    <submittedName>
        <fullName evidence="2">Uncharacterized protein</fullName>
    </submittedName>
</protein>
<keyword evidence="1" id="KW-0732">Signal</keyword>
<sequence>MGRTHNLKALICLLFFMLPKLETGSGKVLEETYLKWVQYKQDCVRMIKNELLPQVSQGSVRRQCGTNGLWETDESGHTWRDISECEEEKEVASQEVQLRSLLQPAELLDVC</sequence>
<evidence type="ECO:0000256" key="1">
    <source>
        <dbReference type="SAM" id="SignalP"/>
    </source>
</evidence>
<dbReference type="InterPro" id="IPR036445">
    <property type="entry name" value="GPCR_2_extracell_dom_sf"/>
</dbReference>
<proteinExistence type="predicted"/>
<dbReference type="Proteomes" id="UP001444071">
    <property type="component" value="Unassembled WGS sequence"/>
</dbReference>
<gene>
    <name evidence="2" type="ORF">XENORESO_014550</name>
</gene>
<evidence type="ECO:0000313" key="2">
    <source>
        <dbReference type="EMBL" id="MEQ2272093.1"/>
    </source>
</evidence>
<organism evidence="2 3">
    <name type="scientific">Xenotaenia resolanae</name>
    <dbReference type="NCBI Taxonomy" id="208358"/>
    <lineage>
        <taxon>Eukaryota</taxon>
        <taxon>Metazoa</taxon>
        <taxon>Chordata</taxon>
        <taxon>Craniata</taxon>
        <taxon>Vertebrata</taxon>
        <taxon>Euteleostomi</taxon>
        <taxon>Actinopterygii</taxon>
        <taxon>Neopterygii</taxon>
        <taxon>Teleostei</taxon>
        <taxon>Neoteleostei</taxon>
        <taxon>Acanthomorphata</taxon>
        <taxon>Ovalentaria</taxon>
        <taxon>Atherinomorphae</taxon>
        <taxon>Cyprinodontiformes</taxon>
        <taxon>Goodeidae</taxon>
        <taxon>Xenotaenia</taxon>
    </lineage>
</organism>
<dbReference type="Gene3D" id="4.10.1240.10">
    <property type="entry name" value="GPCR, family 2, extracellular hormone receptor domain"/>
    <property type="match status" value="1"/>
</dbReference>
<evidence type="ECO:0000313" key="3">
    <source>
        <dbReference type="Proteomes" id="UP001444071"/>
    </source>
</evidence>
<feature type="signal peptide" evidence="1">
    <location>
        <begin position="1"/>
        <end position="23"/>
    </location>
</feature>
<reference evidence="2 3" key="1">
    <citation type="submission" date="2021-06" db="EMBL/GenBank/DDBJ databases">
        <authorList>
            <person name="Palmer J.M."/>
        </authorList>
    </citation>
    <scope>NUCLEOTIDE SEQUENCE [LARGE SCALE GENOMIC DNA]</scope>
    <source>
        <strain evidence="2 3">XR_2019</strain>
        <tissue evidence="2">Muscle</tissue>
    </source>
</reference>
<keyword evidence="3" id="KW-1185">Reference proteome</keyword>
<name>A0ABV0WT64_9TELE</name>
<accession>A0ABV0WT64</accession>
<dbReference type="EMBL" id="JAHRIM010064660">
    <property type="protein sequence ID" value="MEQ2272093.1"/>
    <property type="molecule type" value="Genomic_DNA"/>
</dbReference>
<dbReference type="SUPFAM" id="SSF111418">
    <property type="entry name" value="Hormone receptor domain"/>
    <property type="match status" value="1"/>
</dbReference>